<evidence type="ECO:0000256" key="2">
    <source>
        <dbReference type="ARBA" id="ARBA00022603"/>
    </source>
</evidence>
<dbReference type="Pfam" id="PF08241">
    <property type="entry name" value="Methyltransf_11"/>
    <property type="match status" value="1"/>
</dbReference>
<evidence type="ECO:0000259" key="4">
    <source>
        <dbReference type="Pfam" id="PF08241"/>
    </source>
</evidence>
<dbReference type="PANTHER" id="PTHR44942:SF4">
    <property type="entry name" value="METHYLTRANSFERASE TYPE 11 DOMAIN-CONTAINING PROTEIN"/>
    <property type="match status" value="1"/>
</dbReference>
<name>A0ABW4JD58_9BACL</name>
<comment type="similarity">
    <text evidence="1">Belongs to the methyltransferase superfamily.</text>
</comment>
<dbReference type="CDD" id="cd02440">
    <property type="entry name" value="AdoMet_MTases"/>
    <property type="match status" value="1"/>
</dbReference>
<evidence type="ECO:0000313" key="5">
    <source>
        <dbReference type="EMBL" id="MFD1674336.1"/>
    </source>
</evidence>
<dbReference type="InterPro" id="IPR013216">
    <property type="entry name" value="Methyltransf_11"/>
</dbReference>
<reference evidence="6" key="1">
    <citation type="journal article" date="2019" name="Int. J. Syst. Evol. Microbiol.">
        <title>The Global Catalogue of Microorganisms (GCM) 10K type strain sequencing project: providing services to taxonomists for standard genome sequencing and annotation.</title>
        <authorList>
            <consortium name="The Broad Institute Genomics Platform"/>
            <consortium name="The Broad Institute Genome Sequencing Center for Infectious Disease"/>
            <person name="Wu L."/>
            <person name="Ma J."/>
        </authorList>
    </citation>
    <scope>NUCLEOTIDE SEQUENCE [LARGE SCALE GENOMIC DNA]</scope>
    <source>
        <strain evidence="6">CGMCC 1.12286</strain>
    </source>
</reference>
<dbReference type="SUPFAM" id="SSF53335">
    <property type="entry name" value="S-adenosyl-L-methionine-dependent methyltransferases"/>
    <property type="match status" value="1"/>
</dbReference>
<keyword evidence="2 5" id="KW-0489">Methyltransferase</keyword>
<accession>A0ABW4JD58</accession>
<feature type="domain" description="Methyltransferase type 11" evidence="4">
    <location>
        <begin position="49"/>
        <end position="142"/>
    </location>
</feature>
<dbReference type="RefSeq" id="WP_377942208.1">
    <property type="nucleotide sequence ID" value="NZ_JBHUCX010000020.1"/>
</dbReference>
<dbReference type="InterPro" id="IPR029063">
    <property type="entry name" value="SAM-dependent_MTases_sf"/>
</dbReference>
<dbReference type="PANTHER" id="PTHR44942">
    <property type="entry name" value="METHYLTRANSF_11 DOMAIN-CONTAINING PROTEIN"/>
    <property type="match status" value="1"/>
</dbReference>
<evidence type="ECO:0000256" key="1">
    <source>
        <dbReference type="ARBA" id="ARBA00008361"/>
    </source>
</evidence>
<proteinExistence type="inferred from homology"/>
<dbReference type="EC" id="2.1.1.-" evidence="5"/>
<dbReference type="GO" id="GO:0032259">
    <property type="term" value="P:methylation"/>
    <property type="evidence" value="ECO:0007669"/>
    <property type="project" value="UniProtKB-KW"/>
</dbReference>
<evidence type="ECO:0000313" key="6">
    <source>
        <dbReference type="Proteomes" id="UP001597079"/>
    </source>
</evidence>
<protein>
    <submittedName>
        <fullName evidence="5">Class I SAM-dependent methyltransferase</fullName>
        <ecNumber evidence="5">2.1.1.-</ecNumber>
    </submittedName>
</protein>
<keyword evidence="3 5" id="KW-0808">Transferase</keyword>
<keyword evidence="6" id="KW-1185">Reference proteome</keyword>
<sequence length="267" mass="30693">MTADNERNRLRQTFDQAASIYQQVRPDYPQELIDDLINTAQLKPSAHLLEIGCATGKATLPLAQRGFAITCIERGAQLASVARQNLSGLNVEVIESHFEDWQLPTGTAVDLVFAATAWNWIDPAVRYRKAWQVLRPDGHLAFWNASHVFPDDGDPFFLEIQDVYDEIGEGVPTSTAWPRPGELAEQGSEIEQSGLFEVVHIRHFDWERVYNVDEYIALLQTFSGHILMEEWKQERLYSEIRDRLYQRPNKSVRRHWGAVLHIARRRG</sequence>
<dbReference type="Gene3D" id="3.40.50.150">
    <property type="entry name" value="Vaccinia Virus protein VP39"/>
    <property type="match status" value="1"/>
</dbReference>
<comment type="caution">
    <text evidence="5">The sequence shown here is derived from an EMBL/GenBank/DDBJ whole genome shotgun (WGS) entry which is preliminary data.</text>
</comment>
<evidence type="ECO:0000256" key="3">
    <source>
        <dbReference type="ARBA" id="ARBA00022679"/>
    </source>
</evidence>
<gene>
    <name evidence="5" type="ORF">ACFSB2_06410</name>
</gene>
<dbReference type="EMBL" id="JBHUCX010000020">
    <property type="protein sequence ID" value="MFD1674336.1"/>
    <property type="molecule type" value="Genomic_DNA"/>
</dbReference>
<organism evidence="5 6">
    <name type="scientific">Alicyclobacillus fodiniaquatilis</name>
    <dbReference type="NCBI Taxonomy" id="1661150"/>
    <lineage>
        <taxon>Bacteria</taxon>
        <taxon>Bacillati</taxon>
        <taxon>Bacillota</taxon>
        <taxon>Bacilli</taxon>
        <taxon>Bacillales</taxon>
        <taxon>Alicyclobacillaceae</taxon>
        <taxon>Alicyclobacillus</taxon>
    </lineage>
</organism>
<dbReference type="Proteomes" id="UP001597079">
    <property type="component" value="Unassembled WGS sequence"/>
</dbReference>
<dbReference type="GO" id="GO:0008168">
    <property type="term" value="F:methyltransferase activity"/>
    <property type="evidence" value="ECO:0007669"/>
    <property type="project" value="UniProtKB-KW"/>
</dbReference>
<dbReference type="InterPro" id="IPR051052">
    <property type="entry name" value="Diverse_substrate_MTase"/>
</dbReference>